<proteinExistence type="predicted"/>
<dbReference type="Proteomes" id="UP000077465">
    <property type="component" value="Chromosome"/>
</dbReference>
<reference evidence="1 2" key="1">
    <citation type="submission" date="2015-05" db="EMBL/GenBank/DDBJ databases">
        <authorList>
            <person name="Dickey A."/>
            <person name="Clawson M."/>
            <person name="Bono J."/>
            <person name="Loy J.D."/>
        </authorList>
    </citation>
    <scope>NUCLEOTIDE SEQUENCE [LARGE SCALE GENOMIC DNA]</scope>
    <source>
        <strain evidence="1 2">22581</strain>
    </source>
</reference>
<name>A0AAC8PWV6_9GAMM</name>
<dbReference type="AlphaFoldDB" id="A0AAC8PWV6"/>
<evidence type="ECO:0000313" key="2">
    <source>
        <dbReference type="Proteomes" id="UP000077465"/>
    </source>
</evidence>
<accession>A0AAC8PWV6</accession>
<gene>
    <name evidence="1" type="ORF">AAX06_10385</name>
</gene>
<dbReference type="EMBL" id="CP011376">
    <property type="protein sequence ID" value="AKG08473.1"/>
    <property type="molecule type" value="Genomic_DNA"/>
</dbReference>
<dbReference type="RefSeq" id="WP_046697202.1">
    <property type="nucleotide sequence ID" value="NZ_CP011376.1"/>
</dbReference>
<protein>
    <recommendedName>
        <fullName evidence="3">DUF1877 family protein</fullName>
    </recommendedName>
</protein>
<evidence type="ECO:0000313" key="1">
    <source>
        <dbReference type="EMBL" id="AKG08473.1"/>
    </source>
</evidence>
<organism evidence="1 2">
    <name type="scientific">Moraxella bovoculi</name>
    <dbReference type="NCBI Taxonomy" id="386891"/>
    <lineage>
        <taxon>Bacteria</taxon>
        <taxon>Pseudomonadati</taxon>
        <taxon>Pseudomonadota</taxon>
        <taxon>Gammaproteobacteria</taxon>
        <taxon>Moraxellales</taxon>
        <taxon>Moraxellaceae</taxon>
        <taxon>Moraxella</taxon>
    </lineage>
</organism>
<evidence type="ECO:0008006" key="3">
    <source>
        <dbReference type="Google" id="ProtNLM"/>
    </source>
</evidence>
<sequence>MINFDFYISHEKVGGLNFQICYSISGEIVYENSLVINEDLFSLIEDDFSLCYDCNTKKHEYYHWGINFHDGKDAIDIEKRLYYRLDKLKKNLVKDLDYHWLDNDCVNYLEINKKNFENFIIYVINFINNNQIKGRDGLYVIGI</sequence>